<keyword evidence="2" id="KW-1185">Reference proteome</keyword>
<evidence type="ECO:0000313" key="2">
    <source>
        <dbReference type="Proteomes" id="UP000298714"/>
    </source>
</evidence>
<dbReference type="SUPFAM" id="SSF48317">
    <property type="entry name" value="Acid phosphatase/Vanadium-dependent haloperoxidase"/>
    <property type="match status" value="1"/>
</dbReference>
<proteinExistence type="predicted"/>
<dbReference type="InterPro" id="IPR036938">
    <property type="entry name" value="PAP2/HPO_sf"/>
</dbReference>
<sequence length="47" mass="5361">MQQAQESNGISRIYNGVHWQWDNIGGQALGVQIGQWVLNHALQRKDD</sequence>
<dbReference type="KEGG" id="hgn:E6W36_03860"/>
<organism evidence="1 2">
    <name type="scientific">Hankyongella ginsenosidimutans</name>
    <dbReference type="NCBI Taxonomy" id="1763828"/>
    <lineage>
        <taxon>Bacteria</taxon>
        <taxon>Pseudomonadati</taxon>
        <taxon>Pseudomonadota</taxon>
        <taxon>Alphaproteobacteria</taxon>
        <taxon>Sphingomonadales</taxon>
        <taxon>Sphingomonadaceae</taxon>
        <taxon>Hankyongella</taxon>
    </lineage>
</organism>
<dbReference type="AlphaFoldDB" id="A0A4D7BTX8"/>
<dbReference type="Gene3D" id="1.10.606.20">
    <property type="match status" value="1"/>
</dbReference>
<evidence type="ECO:0008006" key="3">
    <source>
        <dbReference type="Google" id="ProtNLM"/>
    </source>
</evidence>
<dbReference type="EMBL" id="CP039704">
    <property type="protein sequence ID" value="QCI79029.1"/>
    <property type="molecule type" value="Genomic_DNA"/>
</dbReference>
<accession>A0A4D7BTX8</accession>
<dbReference type="Proteomes" id="UP000298714">
    <property type="component" value="Chromosome"/>
</dbReference>
<reference evidence="2" key="1">
    <citation type="submission" date="2019-04" db="EMBL/GenBank/DDBJ databases">
        <title>Complete genome sequence of Sphingomonas sp. W1-2-3.</title>
        <authorList>
            <person name="Im W.T."/>
        </authorList>
    </citation>
    <scope>NUCLEOTIDE SEQUENCE [LARGE SCALE GENOMIC DNA]</scope>
    <source>
        <strain evidence="2">W1-2-3</strain>
    </source>
</reference>
<name>A0A4D7BTX8_9SPHN</name>
<protein>
    <recommendedName>
        <fullName evidence="3">Phosphatase PAP2 family protein</fullName>
    </recommendedName>
</protein>
<evidence type="ECO:0000313" key="1">
    <source>
        <dbReference type="EMBL" id="QCI79029.1"/>
    </source>
</evidence>
<gene>
    <name evidence="1" type="ORF">E6W36_03860</name>
</gene>